<feature type="non-terminal residue" evidence="1">
    <location>
        <position position="26"/>
    </location>
</feature>
<reference evidence="1" key="1">
    <citation type="journal article" date="2015" name="Nature">
        <title>Complex archaea that bridge the gap between prokaryotes and eukaryotes.</title>
        <authorList>
            <person name="Spang A."/>
            <person name="Saw J.H."/>
            <person name="Jorgensen S.L."/>
            <person name="Zaremba-Niedzwiedzka K."/>
            <person name="Martijn J."/>
            <person name="Lind A.E."/>
            <person name="van Eijk R."/>
            <person name="Schleper C."/>
            <person name="Guy L."/>
            <person name="Ettema T.J."/>
        </authorList>
    </citation>
    <scope>NUCLEOTIDE SEQUENCE</scope>
</reference>
<organism evidence="1">
    <name type="scientific">marine sediment metagenome</name>
    <dbReference type="NCBI Taxonomy" id="412755"/>
    <lineage>
        <taxon>unclassified sequences</taxon>
        <taxon>metagenomes</taxon>
        <taxon>ecological metagenomes</taxon>
    </lineage>
</organism>
<proteinExistence type="predicted"/>
<evidence type="ECO:0000313" key="1">
    <source>
        <dbReference type="EMBL" id="KKN51894.1"/>
    </source>
</evidence>
<dbReference type="AlphaFoldDB" id="A0A0F9RAK6"/>
<evidence type="ECO:0008006" key="2">
    <source>
        <dbReference type="Google" id="ProtNLM"/>
    </source>
</evidence>
<dbReference type="EMBL" id="LAZR01001043">
    <property type="protein sequence ID" value="KKN51894.1"/>
    <property type="molecule type" value="Genomic_DNA"/>
</dbReference>
<accession>A0A0F9RAK6</accession>
<comment type="caution">
    <text evidence="1">The sequence shown here is derived from an EMBL/GenBank/DDBJ whole genome shotgun (WGS) entry which is preliminary data.</text>
</comment>
<gene>
    <name evidence="1" type="ORF">LCGC14_0617900</name>
</gene>
<protein>
    <recommendedName>
        <fullName evidence="2">Lon N-terminal domain-containing protein</fullName>
    </recommendedName>
</protein>
<sequence length="26" mass="3193">MKRAIFPLPIFMLPEGYTRLRIFEPR</sequence>
<name>A0A0F9RAK6_9ZZZZ</name>